<comment type="caution">
    <text evidence="2">The sequence shown here is derived from an EMBL/GenBank/DDBJ whole genome shotgun (WGS) entry which is preliminary data.</text>
</comment>
<dbReference type="EMBL" id="NPDN01000003">
    <property type="protein sequence ID" value="PJZ26449.1"/>
    <property type="molecule type" value="Genomic_DNA"/>
</dbReference>
<evidence type="ECO:0000313" key="3">
    <source>
        <dbReference type="Proteomes" id="UP000232196"/>
    </source>
</evidence>
<feature type="region of interest" description="Disordered" evidence="1">
    <location>
        <begin position="104"/>
        <end position="141"/>
    </location>
</feature>
<evidence type="ECO:0000313" key="2">
    <source>
        <dbReference type="EMBL" id="PJZ26449.1"/>
    </source>
</evidence>
<feature type="region of interest" description="Disordered" evidence="1">
    <location>
        <begin position="19"/>
        <end position="83"/>
    </location>
</feature>
<evidence type="ECO:0000256" key="1">
    <source>
        <dbReference type="SAM" id="MobiDB-lite"/>
    </source>
</evidence>
<reference evidence="2 3" key="1">
    <citation type="submission" date="2017-07" db="EMBL/GenBank/DDBJ databases">
        <title>Leptospira spp. isolated from tropical soils.</title>
        <authorList>
            <person name="Thibeaux R."/>
            <person name="Iraola G."/>
            <person name="Ferres I."/>
            <person name="Bierque E."/>
            <person name="Girault D."/>
            <person name="Soupe-Gilbert M.-E."/>
            <person name="Picardeau M."/>
            <person name="Goarant C."/>
        </authorList>
    </citation>
    <scope>NUCLEOTIDE SEQUENCE [LARGE SCALE GENOMIC DNA]</scope>
    <source>
        <strain evidence="2 3">MCA1-C-A1</strain>
    </source>
</reference>
<gene>
    <name evidence="2" type="ORF">CH357_08140</name>
</gene>
<name>A0A2M9XFP5_9LEPT</name>
<dbReference type="Proteomes" id="UP000232196">
    <property type="component" value="Unassembled WGS sequence"/>
</dbReference>
<accession>A0A2M9XFP5</accession>
<protein>
    <submittedName>
        <fullName evidence="2">Uncharacterized protein</fullName>
    </submittedName>
</protein>
<feature type="compositionally biased region" description="Gly residues" evidence="1">
    <location>
        <begin position="104"/>
        <end position="123"/>
    </location>
</feature>
<dbReference type="AlphaFoldDB" id="A0A2M9XFP5"/>
<sequence>MPGFPGTVGNSSSAFMGGTAGAGGNASESAHSGENGNLNTGGAWSEQPTWGLRNTFIPSGGSGRNSSAPGAAGGLGGSGEYLNIPNLQVTPGLNIFGVVGNRGVGGAGGAGGSSPSGQYGGNGQMATGSNLGNPGGIKIKG</sequence>
<feature type="compositionally biased region" description="Polar residues" evidence="1">
    <location>
        <begin position="26"/>
        <end position="48"/>
    </location>
</feature>
<proteinExistence type="predicted"/>
<keyword evidence="3" id="KW-1185">Reference proteome</keyword>
<organism evidence="2 3">
    <name type="scientific">Leptospira hartskeerlii</name>
    <dbReference type="NCBI Taxonomy" id="2023177"/>
    <lineage>
        <taxon>Bacteria</taxon>
        <taxon>Pseudomonadati</taxon>
        <taxon>Spirochaetota</taxon>
        <taxon>Spirochaetia</taxon>
        <taxon>Leptospirales</taxon>
        <taxon>Leptospiraceae</taxon>
        <taxon>Leptospira</taxon>
    </lineage>
</organism>